<dbReference type="GO" id="GO:0034599">
    <property type="term" value="P:cellular response to oxidative stress"/>
    <property type="evidence" value="ECO:0007669"/>
    <property type="project" value="TreeGrafter"/>
</dbReference>
<dbReference type="GO" id="GO:0004602">
    <property type="term" value="F:glutathione peroxidase activity"/>
    <property type="evidence" value="ECO:0007669"/>
    <property type="project" value="UniProtKB-EC"/>
</dbReference>
<dbReference type="PROSITE" id="PS51355">
    <property type="entry name" value="GLUTATHIONE_PEROXID_3"/>
    <property type="match status" value="1"/>
</dbReference>
<proteinExistence type="inferred from homology"/>
<comment type="catalytic activity">
    <reaction evidence="1">
        <text>2 glutathione + H2O2 = glutathione disulfide + 2 H2O</text>
        <dbReference type="Rhea" id="RHEA:16833"/>
        <dbReference type="ChEBI" id="CHEBI:15377"/>
        <dbReference type="ChEBI" id="CHEBI:16240"/>
        <dbReference type="ChEBI" id="CHEBI:57925"/>
        <dbReference type="ChEBI" id="CHEBI:58297"/>
        <dbReference type="EC" id="1.11.1.9"/>
    </reaction>
</comment>
<organism evidence="8 9">
    <name type="scientific">Liquorilactobacillus sucicola DSM 21376 = JCM 15457</name>
    <dbReference type="NCBI Taxonomy" id="1423806"/>
    <lineage>
        <taxon>Bacteria</taxon>
        <taxon>Bacillati</taxon>
        <taxon>Bacillota</taxon>
        <taxon>Bacilli</taxon>
        <taxon>Lactobacillales</taxon>
        <taxon>Lactobacillaceae</taxon>
        <taxon>Liquorilactobacillus</taxon>
    </lineage>
</organism>
<protein>
    <recommendedName>
        <fullName evidence="5 7">Glutathione peroxidase</fullName>
    </recommendedName>
</protein>
<dbReference type="PATRIC" id="fig|1423806.3.peg.1977"/>
<comment type="caution">
    <text evidence="8">The sequence shown here is derived from an EMBL/GenBank/DDBJ whole genome shotgun (WGS) entry which is preliminary data.</text>
</comment>
<dbReference type="Pfam" id="PF00255">
    <property type="entry name" value="GSHPx"/>
    <property type="match status" value="1"/>
</dbReference>
<evidence type="ECO:0000256" key="6">
    <source>
        <dbReference type="PIRSR" id="PIRSR000303-1"/>
    </source>
</evidence>
<dbReference type="PIRSF" id="PIRSF000303">
    <property type="entry name" value="Glutathion_perox"/>
    <property type="match status" value="1"/>
</dbReference>
<evidence type="ECO:0000313" key="9">
    <source>
        <dbReference type="Proteomes" id="UP000050961"/>
    </source>
</evidence>
<evidence type="ECO:0000256" key="5">
    <source>
        <dbReference type="ARBA" id="ARBA00069346"/>
    </source>
</evidence>
<dbReference type="PRINTS" id="PR01011">
    <property type="entry name" value="GLUTPROXDASE"/>
</dbReference>
<dbReference type="PANTHER" id="PTHR11592">
    <property type="entry name" value="GLUTATHIONE PEROXIDASE"/>
    <property type="match status" value="1"/>
</dbReference>
<dbReference type="PROSITE" id="PS00763">
    <property type="entry name" value="GLUTATHIONE_PEROXID_2"/>
    <property type="match status" value="1"/>
</dbReference>
<evidence type="ECO:0000256" key="3">
    <source>
        <dbReference type="ARBA" id="ARBA00022559"/>
    </source>
</evidence>
<keyword evidence="4 7" id="KW-0560">Oxidoreductase</keyword>
<dbReference type="Gene3D" id="3.40.30.10">
    <property type="entry name" value="Glutaredoxin"/>
    <property type="match status" value="1"/>
</dbReference>
<dbReference type="eggNOG" id="COG0386">
    <property type="taxonomic scope" value="Bacteria"/>
</dbReference>
<keyword evidence="9" id="KW-1185">Reference proteome</keyword>
<dbReference type="STRING" id="1423806.FD15_GL001943"/>
<dbReference type="SUPFAM" id="SSF52833">
    <property type="entry name" value="Thioredoxin-like"/>
    <property type="match status" value="1"/>
</dbReference>
<feature type="active site" evidence="6">
    <location>
        <position position="35"/>
    </location>
</feature>
<dbReference type="Proteomes" id="UP000050961">
    <property type="component" value="Unassembled WGS sequence"/>
</dbReference>
<reference evidence="8 9" key="1">
    <citation type="journal article" date="2015" name="Genome Announc.">
        <title>Expanding the biotechnology potential of lactobacilli through comparative genomics of 213 strains and associated genera.</title>
        <authorList>
            <person name="Sun Z."/>
            <person name="Harris H.M."/>
            <person name="McCann A."/>
            <person name="Guo C."/>
            <person name="Argimon S."/>
            <person name="Zhang W."/>
            <person name="Yang X."/>
            <person name="Jeffery I.B."/>
            <person name="Cooney J.C."/>
            <person name="Kagawa T.F."/>
            <person name="Liu W."/>
            <person name="Song Y."/>
            <person name="Salvetti E."/>
            <person name="Wrobel A."/>
            <person name="Rasinkangas P."/>
            <person name="Parkhill J."/>
            <person name="Rea M.C."/>
            <person name="O'Sullivan O."/>
            <person name="Ritari J."/>
            <person name="Douillard F.P."/>
            <person name="Paul Ross R."/>
            <person name="Yang R."/>
            <person name="Briner A.E."/>
            <person name="Felis G.E."/>
            <person name="de Vos W.M."/>
            <person name="Barrangou R."/>
            <person name="Klaenhammer T.R."/>
            <person name="Caufield P.W."/>
            <person name="Cui Y."/>
            <person name="Zhang H."/>
            <person name="O'Toole P.W."/>
        </authorList>
    </citation>
    <scope>NUCLEOTIDE SEQUENCE [LARGE SCALE GENOMIC DNA]</scope>
    <source>
        <strain evidence="8 9">DSM 21376</strain>
    </source>
</reference>
<dbReference type="RefSeq" id="WP_034986863.1">
    <property type="nucleotide sequence ID" value="NZ_AYZF01000017.1"/>
</dbReference>
<evidence type="ECO:0000256" key="7">
    <source>
        <dbReference type="RuleBase" id="RU000499"/>
    </source>
</evidence>
<dbReference type="InterPro" id="IPR029760">
    <property type="entry name" value="GPX_CS"/>
</dbReference>
<dbReference type="PANTHER" id="PTHR11592:SF78">
    <property type="entry name" value="GLUTATHIONE PEROXIDASE"/>
    <property type="match status" value="1"/>
</dbReference>
<accession>A0A023CUA0</accession>
<name>A0A023CUA0_9LACO</name>
<dbReference type="AlphaFoldDB" id="A0A023CUA0"/>
<dbReference type="InterPro" id="IPR000889">
    <property type="entry name" value="Glutathione_peroxidase"/>
</dbReference>
<keyword evidence="3 7" id="KW-0575">Peroxidase</keyword>
<dbReference type="PROSITE" id="PS00460">
    <property type="entry name" value="GLUTATHIONE_PEROXID_1"/>
    <property type="match status" value="1"/>
</dbReference>
<dbReference type="FunFam" id="3.40.30.10:FF:000010">
    <property type="entry name" value="Glutathione peroxidase"/>
    <property type="match status" value="1"/>
</dbReference>
<comment type="similarity">
    <text evidence="2 7">Belongs to the glutathione peroxidase family.</text>
</comment>
<sequence length="157" mass="17972">MSIYKFEVTLENGENYQLKRYTGRPLLIVNTATKCGLAPQFEKLEQLYQSYRDKGFVVLGFPSNQFHQEVKDSQEAATACRTTYGVTFPMHQISDVNGDKALPLFKYLTAQESGLVTKAIKWNFTKFLINQRGEVIKRFAPTTDPLKIKPAIEHLFD</sequence>
<evidence type="ECO:0000313" key="8">
    <source>
        <dbReference type="EMBL" id="KRN05390.1"/>
    </source>
</evidence>
<dbReference type="InterPro" id="IPR029759">
    <property type="entry name" value="GPX_AS"/>
</dbReference>
<dbReference type="EMBL" id="AYZF01000017">
    <property type="protein sequence ID" value="KRN05390.1"/>
    <property type="molecule type" value="Genomic_DNA"/>
</dbReference>
<gene>
    <name evidence="8" type="ORF">FD15_GL001943</name>
</gene>
<evidence type="ECO:0000256" key="1">
    <source>
        <dbReference type="ARBA" id="ARBA00000217"/>
    </source>
</evidence>
<evidence type="ECO:0000256" key="4">
    <source>
        <dbReference type="ARBA" id="ARBA00023002"/>
    </source>
</evidence>
<evidence type="ECO:0000256" key="2">
    <source>
        <dbReference type="ARBA" id="ARBA00006926"/>
    </source>
</evidence>
<dbReference type="InterPro" id="IPR036249">
    <property type="entry name" value="Thioredoxin-like_sf"/>
</dbReference>
<dbReference type="CDD" id="cd00340">
    <property type="entry name" value="GSH_Peroxidase"/>
    <property type="match status" value="1"/>
</dbReference>
<dbReference type="OrthoDB" id="9789406at2"/>